<dbReference type="EMBL" id="GBXM01003336">
    <property type="protein sequence ID" value="JAI05242.1"/>
    <property type="molecule type" value="Transcribed_RNA"/>
</dbReference>
<accession>A0A0E9XS68</accession>
<evidence type="ECO:0000313" key="1">
    <source>
        <dbReference type="EMBL" id="JAI05242.1"/>
    </source>
</evidence>
<sequence>MSESKKEIHSIYKINCKRVGLRECVYVCVCQRVCEFKCFWCVWVRMHV</sequence>
<protein>
    <submittedName>
        <fullName evidence="1">Uncharacterized protein</fullName>
    </submittedName>
</protein>
<reference evidence="1" key="2">
    <citation type="journal article" date="2015" name="Fish Shellfish Immunol.">
        <title>Early steps in the European eel (Anguilla anguilla)-Vibrio vulnificus interaction in the gills: Role of the RtxA13 toxin.</title>
        <authorList>
            <person name="Callol A."/>
            <person name="Pajuelo D."/>
            <person name="Ebbesson L."/>
            <person name="Teles M."/>
            <person name="MacKenzie S."/>
            <person name="Amaro C."/>
        </authorList>
    </citation>
    <scope>NUCLEOTIDE SEQUENCE</scope>
</reference>
<proteinExistence type="predicted"/>
<reference evidence="1" key="1">
    <citation type="submission" date="2014-11" db="EMBL/GenBank/DDBJ databases">
        <authorList>
            <person name="Amaro Gonzalez C."/>
        </authorList>
    </citation>
    <scope>NUCLEOTIDE SEQUENCE</scope>
</reference>
<dbReference type="AlphaFoldDB" id="A0A0E9XS68"/>
<name>A0A0E9XS68_ANGAN</name>
<organism evidence="1">
    <name type="scientific">Anguilla anguilla</name>
    <name type="common">European freshwater eel</name>
    <name type="synonym">Muraena anguilla</name>
    <dbReference type="NCBI Taxonomy" id="7936"/>
    <lineage>
        <taxon>Eukaryota</taxon>
        <taxon>Metazoa</taxon>
        <taxon>Chordata</taxon>
        <taxon>Craniata</taxon>
        <taxon>Vertebrata</taxon>
        <taxon>Euteleostomi</taxon>
        <taxon>Actinopterygii</taxon>
        <taxon>Neopterygii</taxon>
        <taxon>Teleostei</taxon>
        <taxon>Anguilliformes</taxon>
        <taxon>Anguillidae</taxon>
        <taxon>Anguilla</taxon>
    </lineage>
</organism>